<dbReference type="AlphaFoldDB" id="A0A0W8DBY3"/>
<proteinExistence type="predicted"/>
<feature type="region of interest" description="Disordered" evidence="1">
    <location>
        <begin position="303"/>
        <end position="337"/>
    </location>
</feature>
<evidence type="ECO:0000256" key="1">
    <source>
        <dbReference type="SAM" id="MobiDB-lite"/>
    </source>
</evidence>
<protein>
    <submittedName>
        <fullName evidence="2">Uncharacterized protein</fullName>
    </submittedName>
</protein>
<feature type="compositionally biased region" description="Low complexity" evidence="1">
    <location>
        <begin position="192"/>
        <end position="203"/>
    </location>
</feature>
<reference evidence="2 3" key="1">
    <citation type="submission" date="2015-11" db="EMBL/GenBank/DDBJ databases">
        <title>Genomes and virulence difference between two physiological races of Phytophthora nicotianae.</title>
        <authorList>
            <person name="Liu H."/>
            <person name="Ma X."/>
            <person name="Yu H."/>
            <person name="Fang D."/>
            <person name="Li Y."/>
            <person name="Wang X."/>
            <person name="Wang W."/>
            <person name="Dong Y."/>
            <person name="Xiao B."/>
        </authorList>
    </citation>
    <scope>NUCLEOTIDE SEQUENCE [LARGE SCALE GENOMIC DNA]</scope>
    <source>
        <strain evidence="3">race 1</strain>
    </source>
</reference>
<dbReference type="Proteomes" id="UP000054636">
    <property type="component" value="Unassembled WGS sequence"/>
</dbReference>
<name>A0A0W8DBY3_PHYNI</name>
<sequence length="337" mass="37823">MKLFLPNGFVLDDTSPDYCDQVQRVGMEAEEELYKYFEECGAKRKNGSSVLKQLRKIYREGPVRPFIKDNYPRVKFSDEAVRLLRLKLPPVESNSSELTSLLSEAFIALLQGGRRHIEGSYVKAWSGLLREPSDAAEDKATPMGAENTATTDSLEDSVSTLDADEKQQPPSNARGETHFDAGSTRAEEKEPTPSNNNTANSDNSDSESDVIWIPPPRVAEAKLTLHKALGDDSGSSDEETKTTETLAAGNYYVRSITDSYVRDGQRVYVTDWEATDEPAANLPPRMFAAFNRRGRAQVRRAFIEDEAGHTRERRRPSAEAPSSRRQRLRRLRRYADA</sequence>
<accession>A0A0W8DBY3</accession>
<feature type="compositionally biased region" description="Basic and acidic residues" evidence="1">
    <location>
        <begin position="175"/>
        <end position="191"/>
    </location>
</feature>
<gene>
    <name evidence="2" type="ORF">AM588_10004232</name>
</gene>
<comment type="caution">
    <text evidence="2">The sequence shown here is derived from an EMBL/GenBank/DDBJ whole genome shotgun (WGS) entry which is preliminary data.</text>
</comment>
<feature type="compositionally biased region" description="Basic residues" evidence="1">
    <location>
        <begin position="324"/>
        <end position="337"/>
    </location>
</feature>
<dbReference type="EMBL" id="LNFP01000355">
    <property type="protein sequence ID" value="KUF93781.1"/>
    <property type="molecule type" value="Genomic_DNA"/>
</dbReference>
<feature type="region of interest" description="Disordered" evidence="1">
    <location>
        <begin position="133"/>
        <end position="211"/>
    </location>
</feature>
<feature type="compositionally biased region" description="Polar residues" evidence="1">
    <location>
        <begin position="147"/>
        <end position="160"/>
    </location>
</feature>
<organism evidence="2 3">
    <name type="scientific">Phytophthora nicotianae</name>
    <name type="common">Potato buckeye rot agent</name>
    <name type="synonym">Phytophthora parasitica</name>
    <dbReference type="NCBI Taxonomy" id="4792"/>
    <lineage>
        <taxon>Eukaryota</taxon>
        <taxon>Sar</taxon>
        <taxon>Stramenopiles</taxon>
        <taxon>Oomycota</taxon>
        <taxon>Peronosporomycetes</taxon>
        <taxon>Peronosporales</taxon>
        <taxon>Peronosporaceae</taxon>
        <taxon>Phytophthora</taxon>
    </lineage>
</organism>
<evidence type="ECO:0000313" key="3">
    <source>
        <dbReference type="Proteomes" id="UP000054636"/>
    </source>
</evidence>
<evidence type="ECO:0000313" key="2">
    <source>
        <dbReference type="EMBL" id="KUF93781.1"/>
    </source>
</evidence>